<dbReference type="Proteomes" id="UP000008820">
    <property type="component" value="Chromosome 3"/>
</dbReference>
<dbReference type="SUPFAM" id="SSF53474">
    <property type="entry name" value="alpha/beta-Hydrolases"/>
    <property type="match status" value="1"/>
</dbReference>
<feature type="signal peptide" evidence="6">
    <location>
        <begin position="1"/>
        <end position="19"/>
    </location>
</feature>
<dbReference type="PRINTS" id="PR00821">
    <property type="entry name" value="TAGLIPASE"/>
</dbReference>
<dbReference type="EnsemblMetazoa" id="AAEL007051-RA">
    <property type="protein sequence ID" value="AAEL007051-PA"/>
    <property type="gene ID" value="AAEL007051"/>
</dbReference>
<dbReference type="InterPro" id="IPR000734">
    <property type="entry name" value="TAG_lipase"/>
</dbReference>
<protein>
    <submittedName>
        <fullName evidence="7">Uncharacterized protein</fullName>
    </submittedName>
</protein>
<dbReference type="GO" id="GO:0017171">
    <property type="term" value="F:serine hydrolase activity"/>
    <property type="evidence" value="ECO:0007669"/>
    <property type="project" value="TreeGrafter"/>
</dbReference>
<evidence type="ECO:0000256" key="6">
    <source>
        <dbReference type="SAM" id="SignalP"/>
    </source>
</evidence>
<evidence type="ECO:0000256" key="4">
    <source>
        <dbReference type="RuleBase" id="RU004262"/>
    </source>
</evidence>
<evidence type="ECO:0000256" key="1">
    <source>
        <dbReference type="ARBA" id="ARBA00004613"/>
    </source>
</evidence>
<dbReference type="GO" id="GO:0005615">
    <property type="term" value="C:extracellular space"/>
    <property type="evidence" value="ECO:0007669"/>
    <property type="project" value="TreeGrafter"/>
</dbReference>
<dbReference type="VEuPathDB" id="VectorBase:AAEL007051"/>
<reference evidence="7" key="2">
    <citation type="submission" date="2020-05" db="UniProtKB">
        <authorList>
            <consortium name="EnsemblMetazoa"/>
        </authorList>
    </citation>
    <scope>IDENTIFICATION</scope>
    <source>
        <strain evidence="7">LVP_AGWG</strain>
    </source>
</reference>
<dbReference type="CDD" id="cd00707">
    <property type="entry name" value="Pancreat_lipase_like"/>
    <property type="match status" value="1"/>
</dbReference>
<dbReference type="GO" id="GO:0016298">
    <property type="term" value="F:lipase activity"/>
    <property type="evidence" value="ECO:0007669"/>
    <property type="project" value="InterPro"/>
</dbReference>
<dbReference type="InParanoid" id="A0A1S4FFL3"/>
<dbReference type="AlphaFoldDB" id="A0A1S4FFL3"/>
<gene>
    <name evidence="7" type="primary">5568699</name>
</gene>
<dbReference type="Gene3D" id="3.40.50.1820">
    <property type="entry name" value="alpha/beta hydrolase"/>
    <property type="match status" value="1"/>
</dbReference>
<evidence type="ECO:0000313" key="8">
    <source>
        <dbReference type="Proteomes" id="UP000008820"/>
    </source>
</evidence>
<keyword evidence="6" id="KW-0732">Signal</keyword>
<evidence type="ECO:0000313" key="7">
    <source>
        <dbReference type="EnsemblMetazoa" id="AAEL007051-PA"/>
    </source>
</evidence>
<sequence>MKLTAALALLICCLAVGHCQGPEDPEPWKKVSDPTDPEPWKRVSDPTDPEPWKKVSDPTDPEPWKKVSDPTDPEPWKRASDPTDPEPWQEVTDPTDPEPWKKVSDPTEPEPWALIPDGAGHLHIVNINPVNIPEGEDEIEPLFNPETDVVFRMYTRRNPLHEQLIRWDDPSSISNSNFNPANPTRFLIHGWVEGEDATLHWVIKDHYMRVGDFNVINVDWGAGAQTINYIAARNRVGGVGMIVSRVIDTIRATTGQSLDMINVVGFSLGGHAAGNAGKGQNGLLNSVIALDPAGPLFSQGQADILSASDAIYTEAIYTNAGNLAFDAPLAQANFYPNYGRSQPGCITSICAHNRVNELFAESVSTANHFIAMECADYNEILNGGCSSVGPYAKMGGEPSNRGLGVRGVYYLRTNAQSPFARG</sequence>
<evidence type="ECO:0000256" key="5">
    <source>
        <dbReference type="SAM" id="MobiDB-lite"/>
    </source>
</evidence>
<keyword evidence="3" id="KW-0964">Secreted</keyword>
<feature type="region of interest" description="Disordered" evidence="5">
    <location>
        <begin position="21"/>
        <end position="116"/>
    </location>
</feature>
<dbReference type="FunCoup" id="A0A1S4FFL3">
    <property type="interactions" value="133"/>
</dbReference>
<comment type="similarity">
    <text evidence="2 4">Belongs to the AB hydrolase superfamily. Lipase family.</text>
</comment>
<dbReference type="PANTHER" id="PTHR11610:SF150">
    <property type="entry name" value="FI01825P-RELATED"/>
    <property type="match status" value="1"/>
</dbReference>
<dbReference type="OrthoDB" id="199913at2759"/>
<evidence type="ECO:0000256" key="2">
    <source>
        <dbReference type="ARBA" id="ARBA00010701"/>
    </source>
</evidence>
<dbReference type="GO" id="GO:0016042">
    <property type="term" value="P:lipid catabolic process"/>
    <property type="evidence" value="ECO:0007669"/>
    <property type="project" value="TreeGrafter"/>
</dbReference>
<organism evidence="7 8">
    <name type="scientific">Aedes aegypti</name>
    <name type="common">Yellowfever mosquito</name>
    <name type="synonym">Culex aegypti</name>
    <dbReference type="NCBI Taxonomy" id="7159"/>
    <lineage>
        <taxon>Eukaryota</taxon>
        <taxon>Metazoa</taxon>
        <taxon>Ecdysozoa</taxon>
        <taxon>Arthropoda</taxon>
        <taxon>Hexapoda</taxon>
        <taxon>Insecta</taxon>
        <taxon>Pterygota</taxon>
        <taxon>Neoptera</taxon>
        <taxon>Endopterygota</taxon>
        <taxon>Diptera</taxon>
        <taxon>Nematocera</taxon>
        <taxon>Culicoidea</taxon>
        <taxon>Culicidae</taxon>
        <taxon>Culicinae</taxon>
        <taxon>Aedini</taxon>
        <taxon>Aedes</taxon>
        <taxon>Stegomyia</taxon>
    </lineage>
</organism>
<dbReference type="PANTHER" id="PTHR11610">
    <property type="entry name" value="LIPASE"/>
    <property type="match status" value="1"/>
</dbReference>
<keyword evidence="8" id="KW-1185">Reference proteome</keyword>
<comment type="subcellular location">
    <subcellularLocation>
        <location evidence="1">Secreted</location>
    </subcellularLocation>
</comment>
<name>A0A1S4FFL3_AEDAE</name>
<accession>A0A1S4FFL3</accession>
<dbReference type="InterPro" id="IPR029058">
    <property type="entry name" value="AB_hydrolase_fold"/>
</dbReference>
<feature type="compositionally biased region" description="Basic and acidic residues" evidence="5">
    <location>
        <begin position="26"/>
        <end position="81"/>
    </location>
</feature>
<dbReference type="Pfam" id="PF00151">
    <property type="entry name" value="Lipase"/>
    <property type="match status" value="1"/>
</dbReference>
<dbReference type="InterPro" id="IPR033906">
    <property type="entry name" value="Lipase_N"/>
</dbReference>
<reference evidence="7 8" key="1">
    <citation type="submission" date="2017-06" db="EMBL/GenBank/DDBJ databases">
        <title>Aedes aegypti genome working group (AGWG) sequencing and assembly.</title>
        <authorList>
            <consortium name="Aedes aegypti Genome Working Group (AGWG)"/>
            <person name="Matthews B.J."/>
        </authorList>
    </citation>
    <scope>NUCLEOTIDE SEQUENCE [LARGE SCALE GENOMIC DNA]</scope>
    <source>
        <strain evidence="7 8">LVP_AGWG</strain>
    </source>
</reference>
<dbReference type="InterPro" id="IPR013818">
    <property type="entry name" value="Lipase"/>
</dbReference>
<feature type="chain" id="PRO_5043467094" evidence="6">
    <location>
        <begin position="20"/>
        <end position="422"/>
    </location>
</feature>
<evidence type="ECO:0000256" key="3">
    <source>
        <dbReference type="ARBA" id="ARBA00022525"/>
    </source>
</evidence>
<proteinExistence type="inferred from homology"/>